<dbReference type="AlphaFoldDB" id="E8M0Y9"/>
<evidence type="ECO:0000313" key="3">
    <source>
        <dbReference type="Proteomes" id="UP000006228"/>
    </source>
</evidence>
<evidence type="ECO:0000313" key="2">
    <source>
        <dbReference type="EMBL" id="EGA72375.1"/>
    </source>
</evidence>
<protein>
    <submittedName>
        <fullName evidence="2">Uncharacterized protein</fullName>
    </submittedName>
</protein>
<accession>E8M0Y9</accession>
<organism evidence="2 3">
    <name type="scientific">Vibrio sinaloensis DSM 21326</name>
    <dbReference type="NCBI Taxonomy" id="945550"/>
    <lineage>
        <taxon>Bacteria</taxon>
        <taxon>Pseudomonadati</taxon>
        <taxon>Pseudomonadota</taxon>
        <taxon>Gammaproteobacteria</taxon>
        <taxon>Vibrionales</taxon>
        <taxon>Vibrionaceae</taxon>
        <taxon>Vibrio</taxon>
        <taxon>Vibrio oreintalis group</taxon>
    </lineage>
</organism>
<dbReference type="GeneID" id="95567345"/>
<name>E8M0Y9_PHOS4</name>
<dbReference type="OrthoDB" id="5902043at2"/>
<evidence type="ECO:0000256" key="1">
    <source>
        <dbReference type="SAM" id="MobiDB-lite"/>
    </source>
</evidence>
<comment type="caution">
    <text evidence="2">The sequence shown here is derived from an EMBL/GenBank/DDBJ whole genome shotgun (WGS) entry which is preliminary data.</text>
</comment>
<proteinExistence type="predicted"/>
<dbReference type="RefSeq" id="WP_008072505.1">
    <property type="nucleotide sequence ID" value="NZ_AEVT01000002.1"/>
</dbReference>
<sequence length="153" mass="16706">MQQPNETLEPLTEGDDWGDFGGFIKQLETEELPVELTEDSAPETESFNDDALQGFMGVMFTLCEQATCIISGIEFSFDEKGKTEVINAAVPVLNKHGGSIMAVFGDYIEEATLLIAVLGLIYTSKRTIKELANQKAEQEKRDGEKAKAAAQPA</sequence>
<dbReference type="EMBL" id="AEVT01000002">
    <property type="protein sequence ID" value="EGA72375.1"/>
    <property type="molecule type" value="Genomic_DNA"/>
</dbReference>
<feature type="region of interest" description="Disordered" evidence="1">
    <location>
        <begin position="134"/>
        <end position="153"/>
    </location>
</feature>
<gene>
    <name evidence="2" type="ORF">VISI1226_20575</name>
</gene>
<feature type="compositionally biased region" description="Basic and acidic residues" evidence="1">
    <location>
        <begin position="136"/>
        <end position="147"/>
    </location>
</feature>
<reference evidence="2 3" key="1">
    <citation type="journal article" date="2012" name="Int. J. Syst. Evol. Microbiol.">
        <title>Vibrio caribbeanicus sp. nov., isolated from the marine sponge Scleritoderma cyanea.</title>
        <authorList>
            <person name="Hoffmann M."/>
            <person name="Monday S.R."/>
            <person name="Allard M.W."/>
            <person name="Strain E.A."/>
            <person name="Whittaker P."/>
            <person name="Naum M."/>
            <person name="McCarthy P.J."/>
            <person name="Lopez J.V."/>
            <person name="Fischer M."/>
            <person name="Brown E.W."/>
        </authorList>
    </citation>
    <scope>NUCLEOTIDE SEQUENCE [LARGE SCALE GENOMIC DNA]</scope>
    <source>
        <strain evidence="3">DSMZ 21326</strain>
    </source>
</reference>
<dbReference type="eggNOG" id="ENOG5031NAV">
    <property type="taxonomic scope" value="Bacteria"/>
</dbReference>
<dbReference type="Proteomes" id="UP000006228">
    <property type="component" value="Unassembled WGS sequence"/>
</dbReference>